<keyword evidence="2" id="KW-0547">Nucleotide-binding</keyword>
<feature type="domain" description="Biotin carboxylation" evidence="5">
    <location>
        <begin position="1"/>
        <end position="72"/>
    </location>
</feature>
<dbReference type="InterPro" id="IPR011054">
    <property type="entry name" value="Rudment_hybrid_motif"/>
</dbReference>
<dbReference type="SMART" id="SM00878">
    <property type="entry name" value="Biotin_carb_C"/>
    <property type="match status" value="1"/>
</dbReference>
<keyword evidence="1" id="KW-0436">Ligase</keyword>
<proteinExistence type="predicted"/>
<dbReference type="PANTHER" id="PTHR18866">
    <property type="entry name" value="CARBOXYLASE:PYRUVATE/ACETYL-COA/PROPIONYL-COA CARBOXYLASE"/>
    <property type="match status" value="1"/>
</dbReference>
<keyword evidence="3" id="KW-0067">ATP-binding</keyword>
<keyword evidence="4" id="KW-0092">Biotin</keyword>
<name>A0ABW2QFC3_9MICO</name>
<evidence type="ECO:0000313" key="7">
    <source>
        <dbReference type="Proteomes" id="UP001596455"/>
    </source>
</evidence>
<evidence type="ECO:0000256" key="4">
    <source>
        <dbReference type="ARBA" id="ARBA00023267"/>
    </source>
</evidence>
<gene>
    <name evidence="6" type="ORF">ACFQQL_19130</name>
</gene>
<dbReference type="InterPro" id="IPR011764">
    <property type="entry name" value="Biotin_carboxylation_dom"/>
</dbReference>
<dbReference type="InterPro" id="IPR050856">
    <property type="entry name" value="Biotin_carboxylase_complex"/>
</dbReference>
<reference evidence="7" key="1">
    <citation type="journal article" date="2019" name="Int. J. Syst. Evol. Microbiol.">
        <title>The Global Catalogue of Microorganisms (GCM) 10K type strain sequencing project: providing services to taxonomists for standard genome sequencing and annotation.</title>
        <authorList>
            <consortium name="The Broad Institute Genomics Platform"/>
            <consortium name="The Broad Institute Genome Sequencing Center for Infectious Disease"/>
            <person name="Wu L."/>
            <person name="Ma J."/>
        </authorList>
    </citation>
    <scope>NUCLEOTIDE SEQUENCE [LARGE SCALE GENOMIC DNA]</scope>
    <source>
        <strain evidence="7">JCM 1490</strain>
    </source>
</reference>
<dbReference type="PROSITE" id="PS50979">
    <property type="entry name" value="BC"/>
    <property type="match status" value="1"/>
</dbReference>
<dbReference type="InterPro" id="IPR005482">
    <property type="entry name" value="Biotin_COase_C"/>
</dbReference>
<evidence type="ECO:0000256" key="3">
    <source>
        <dbReference type="ARBA" id="ARBA00022840"/>
    </source>
</evidence>
<keyword evidence="7" id="KW-1185">Reference proteome</keyword>
<evidence type="ECO:0000256" key="2">
    <source>
        <dbReference type="ARBA" id="ARBA00022741"/>
    </source>
</evidence>
<dbReference type="Gene3D" id="3.30.470.20">
    <property type="entry name" value="ATP-grasp fold, B domain"/>
    <property type="match status" value="1"/>
</dbReference>
<sequence>GSVVGVHYDPMLAKVISFAPTRGQAAQLLAGALARTELHGLRTNRDLLVNILRHPAFLAGDTDTAFFDTHGLDTLARPLADPDVEALSALAAALATGCGASTGDMAETGALVVLATTPGQAARLAQAGTGSRLSITIHGHTH</sequence>
<evidence type="ECO:0000256" key="1">
    <source>
        <dbReference type="ARBA" id="ARBA00022598"/>
    </source>
</evidence>
<protein>
    <recommendedName>
        <fullName evidence="5">Biotin carboxylation domain-containing protein</fullName>
    </recommendedName>
</protein>
<dbReference type="SUPFAM" id="SSF51246">
    <property type="entry name" value="Rudiment single hybrid motif"/>
    <property type="match status" value="1"/>
</dbReference>
<feature type="non-terminal residue" evidence="6">
    <location>
        <position position="1"/>
    </location>
</feature>
<evidence type="ECO:0000313" key="6">
    <source>
        <dbReference type="EMBL" id="MFC7407233.1"/>
    </source>
</evidence>
<comment type="caution">
    <text evidence="6">The sequence shown here is derived from an EMBL/GenBank/DDBJ whole genome shotgun (WGS) entry which is preliminary data.</text>
</comment>
<organism evidence="6 7">
    <name type="scientific">Georgenia alba</name>
    <dbReference type="NCBI Taxonomy" id="2233858"/>
    <lineage>
        <taxon>Bacteria</taxon>
        <taxon>Bacillati</taxon>
        <taxon>Actinomycetota</taxon>
        <taxon>Actinomycetes</taxon>
        <taxon>Micrococcales</taxon>
        <taxon>Bogoriellaceae</taxon>
        <taxon>Georgenia</taxon>
    </lineage>
</organism>
<dbReference type="Pfam" id="PF02785">
    <property type="entry name" value="Biotin_carb_C"/>
    <property type="match status" value="1"/>
</dbReference>
<dbReference type="EMBL" id="JBHTCQ010000014">
    <property type="protein sequence ID" value="MFC7407233.1"/>
    <property type="molecule type" value="Genomic_DNA"/>
</dbReference>
<accession>A0ABW2QFC3</accession>
<dbReference type="PANTHER" id="PTHR18866:SF126">
    <property type="entry name" value="BIOTIN CARBOXYLASE"/>
    <property type="match status" value="1"/>
</dbReference>
<evidence type="ECO:0000259" key="5">
    <source>
        <dbReference type="PROSITE" id="PS50979"/>
    </source>
</evidence>
<dbReference type="Proteomes" id="UP001596455">
    <property type="component" value="Unassembled WGS sequence"/>
</dbReference>